<feature type="compositionally biased region" description="Basic and acidic residues" evidence="1">
    <location>
        <begin position="236"/>
        <end position="252"/>
    </location>
</feature>
<feature type="compositionally biased region" description="Polar residues" evidence="1">
    <location>
        <begin position="41"/>
        <end position="61"/>
    </location>
</feature>
<comment type="caution">
    <text evidence="2">The sequence shown here is derived from an EMBL/GenBank/DDBJ whole genome shotgun (WGS) entry which is preliminary data.</text>
</comment>
<dbReference type="EMBL" id="RHFK02000014">
    <property type="protein sequence ID" value="TWW65218.1"/>
    <property type="molecule type" value="Genomic_DNA"/>
</dbReference>
<name>A0A5C6NEC0_9TELE</name>
<evidence type="ECO:0000256" key="1">
    <source>
        <dbReference type="SAM" id="MobiDB-lite"/>
    </source>
</evidence>
<gene>
    <name evidence="2" type="ORF">D4764_21G0001180</name>
</gene>
<accession>A0A5C6NEC0</accession>
<proteinExistence type="predicted"/>
<reference evidence="2 3" key="1">
    <citation type="submission" date="2019-04" db="EMBL/GenBank/DDBJ databases">
        <title>Chromosome genome assembly for Takifugu flavidus.</title>
        <authorList>
            <person name="Xiao S."/>
        </authorList>
    </citation>
    <scope>NUCLEOTIDE SEQUENCE [LARGE SCALE GENOMIC DNA]</scope>
    <source>
        <strain evidence="2">HTHZ2018</strain>
        <tissue evidence="2">Muscle</tissue>
    </source>
</reference>
<organism evidence="2 3">
    <name type="scientific">Takifugu flavidus</name>
    <name type="common">sansaifugu</name>
    <dbReference type="NCBI Taxonomy" id="433684"/>
    <lineage>
        <taxon>Eukaryota</taxon>
        <taxon>Metazoa</taxon>
        <taxon>Chordata</taxon>
        <taxon>Craniata</taxon>
        <taxon>Vertebrata</taxon>
        <taxon>Euteleostomi</taxon>
        <taxon>Actinopterygii</taxon>
        <taxon>Neopterygii</taxon>
        <taxon>Teleostei</taxon>
        <taxon>Neoteleostei</taxon>
        <taxon>Acanthomorphata</taxon>
        <taxon>Eupercaria</taxon>
        <taxon>Tetraodontiformes</taxon>
        <taxon>Tetradontoidea</taxon>
        <taxon>Tetraodontidae</taxon>
        <taxon>Takifugu</taxon>
    </lineage>
</organism>
<keyword evidence="3" id="KW-1185">Reference proteome</keyword>
<evidence type="ECO:0000313" key="2">
    <source>
        <dbReference type="EMBL" id="TWW65218.1"/>
    </source>
</evidence>
<feature type="region of interest" description="Disordered" evidence="1">
    <location>
        <begin position="172"/>
        <end position="252"/>
    </location>
</feature>
<feature type="compositionally biased region" description="Acidic residues" evidence="1">
    <location>
        <begin position="175"/>
        <end position="190"/>
    </location>
</feature>
<feature type="region of interest" description="Disordered" evidence="1">
    <location>
        <begin position="35"/>
        <end position="113"/>
    </location>
</feature>
<feature type="compositionally biased region" description="Polar residues" evidence="1">
    <location>
        <begin position="206"/>
        <end position="215"/>
    </location>
</feature>
<protein>
    <submittedName>
        <fullName evidence="2">Protein Jumonji</fullName>
    </submittedName>
</protein>
<dbReference type="AlphaFoldDB" id="A0A5C6NEC0"/>
<sequence length="252" mass="27186">MCWQDDSDGIPWSEERVMRKVLYLSLKEFRSAQKRQLEDGTPNSNGASLLANGQLNGSGSKNGHKEDGSLRSQGLDGGKYCEDGPAKKRPRLQAQRKFAQSQPNSPSTTPIKVADTGGLAAVSSSSLSSLSLSSLSSSIQDLSRRKPKTEDFLTFLCLRGSSALPSNIAYFGSSQEEDDLDEEENEEEEEVRNGGGVHLHSGGSSQAPATSSCHSTPRKGKPPTRQPLNGHGKSALAEKELRARERSDDLIL</sequence>
<feature type="compositionally biased region" description="Polar residues" evidence="1">
    <location>
        <begin position="98"/>
        <end position="110"/>
    </location>
</feature>
<dbReference type="Proteomes" id="UP000324091">
    <property type="component" value="Chromosome 21"/>
</dbReference>
<evidence type="ECO:0000313" key="3">
    <source>
        <dbReference type="Proteomes" id="UP000324091"/>
    </source>
</evidence>